<protein>
    <recommendedName>
        <fullName evidence="4">Armadillo-like helical domain-containing protein</fullName>
    </recommendedName>
</protein>
<evidence type="ECO:0000256" key="1">
    <source>
        <dbReference type="SAM" id="MobiDB-lite"/>
    </source>
</evidence>
<dbReference type="AlphaFoldDB" id="A0A8J5QLP6"/>
<evidence type="ECO:0000313" key="2">
    <source>
        <dbReference type="EMBL" id="KAG7662647.1"/>
    </source>
</evidence>
<dbReference type="OrthoDB" id="2012278at2759"/>
<evidence type="ECO:0000313" key="3">
    <source>
        <dbReference type="Proteomes" id="UP000694255"/>
    </source>
</evidence>
<evidence type="ECO:0008006" key="4">
    <source>
        <dbReference type="Google" id="ProtNLM"/>
    </source>
</evidence>
<name>A0A8J5QLP6_9ASCO</name>
<proteinExistence type="predicted"/>
<gene>
    <name evidence="2" type="ORF">J8A68_003855</name>
</gene>
<feature type="compositionally biased region" description="Polar residues" evidence="1">
    <location>
        <begin position="146"/>
        <end position="165"/>
    </location>
</feature>
<organism evidence="2 3">
    <name type="scientific">[Candida] subhashii</name>
    <dbReference type="NCBI Taxonomy" id="561895"/>
    <lineage>
        <taxon>Eukaryota</taxon>
        <taxon>Fungi</taxon>
        <taxon>Dikarya</taxon>
        <taxon>Ascomycota</taxon>
        <taxon>Saccharomycotina</taxon>
        <taxon>Pichiomycetes</taxon>
        <taxon>Debaryomycetaceae</taxon>
        <taxon>Spathaspora</taxon>
    </lineage>
</organism>
<keyword evidence="3" id="KW-1185">Reference proteome</keyword>
<feature type="region of interest" description="Disordered" evidence="1">
    <location>
        <begin position="82"/>
        <end position="169"/>
    </location>
</feature>
<reference evidence="2 3" key="1">
    <citation type="journal article" date="2021" name="DNA Res.">
        <title>Genome analysis of Candida subhashii reveals its hybrid nature and dual mitochondrial genome conformations.</title>
        <authorList>
            <person name="Mixao V."/>
            <person name="Hegedusova E."/>
            <person name="Saus E."/>
            <person name="Pryszcz L.P."/>
            <person name="Cillingova A."/>
            <person name="Nosek J."/>
            <person name="Gabaldon T."/>
        </authorList>
    </citation>
    <scope>NUCLEOTIDE SEQUENCE [LARGE SCALE GENOMIC DNA]</scope>
    <source>
        <strain evidence="2 3">CBS 10753</strain>
    </source>
</reference>
<comment type="caution">
    <text evidence="2">The sequence shown here is derived from an EMBL/GenBank/DDBJ whole genome shotgun (WGS) entry which is preliminary data.</text>
</comment>
<dbReference type="Proteomes" id="UP000694255">
    <property type="component" value="Unassembled WGS sequence"/>
</dbReference>
<sequence length="875" mass="100843">MNHKYQHSLYSDIFNEFNDDQFYKAIFTTIINEEDLVEVLTSNAEDILSSSIDSDRKLKTFQIIYQTGLDVFCDAIKYPESTGSDAPLSPEQQAQPVIASASSDDDGNDLAELGVKLPLNNSSTQIVSPDDDGDDLSTLSGAGAHSRNQSTSSGLGNVDSGSGSASAEDLTSARDFDQLNDESRVELIINTLKVFDVLFDCLVKSSNSIKKASRSVVSINKTNLIAMLFSNWDLNKSGLTDLLIRLKWYMESCIEEIEQSDESNFVFLSALKESIYFLTQTVRSFYLSIHTQNLSSSDEEFNTIKELLYTFHEVDFSGVMESLMRITSPTEIILDDDSIKYFPPKVRLSAETLITLYLFLGAMTNTPKGVLPDRVIGSDITNTSITSINPYKKISRFSKEYDWKQFNEELNMKFLPIFCMEFNYCYQFRPDLMAVERNSILSWLTFQTDLYSDCDTLSLVANSSNKHLSLLEEGTDFFLKDLQRIYELKMTQLEKKGVHEDRDFDLSKLLPVMLNLYTLTQNSSFLNILTKQKYEYYKDIEARTEEEMKYLEMLEIFLCLSSYIFEYQYRSPVTQTLTKIILFSLMNITTSQVNNLKTFQINEYKWKLCHQKLPYIPLDIGKKGYKSSLFYILDCVQNLLRFNLTNRLNLVNFRLGLNLTYKILTEFQQDPAIKLGRYNWDSFNNSLFGLIKFLKKPDILNSKHLNQEVLKCLVEECLLIVDLLLDKRFSLVVQMTEEEIGSSIFGSSERFSINYSLVYNILLNFEAIQQLIDKFRLADTSRLSYCMNHFNKKFHLSRQESQTEEENKAPVVLEFDFDSPQFVKEITKFISESSKIQRSPTGEYMNTKTFEYLSSQTIEDKEMIEILQNALLIRI</sequence>
<accession>A0A8J5QLP6</accession>
<dbReference type="GeneID" id="73470655"/>
<dbReference type="RefSeq" id="XP_049262880.1">
    <property type="nucleotide sequence ID" value="XM_049407754.1"/>
</dbReference>
<dbReference type="EMBL" id="JAGSYN010000166">
    <property type="protein sequence ID" value="KAG7662647.1"/>
    <property type="molecule type" value="Genomic_DNA"/>
</dbReference>